<protein>
    <submittedName>
        <fullName evidence="2">Hemerythrin domain-containing protein</fullName>
    </submittedName>
</protein>
<proteinExistence type="predicted"/>
<gene>
    <name evidence="2" type="ORF">H6H00_15895</name>
</gene>
<organism evidence="2 3">
    <name type="scientific">Pseudonocardia petroleophila</name>
    <dbReference type="NCBI Taxonomy" id="37331"/>
    <lineage>
        <taxon>Bacteria</taxon>
        <taxon>Bacillati</taxon>
        <taxon>Actinomycetota</taxon>
        <taxon>Actinomycetes</taxon>
        <taxon>Pseudonocardiales</taxon>
        <taxon>Pseudonocardiaceae</taxon>
        <taxon>Pseudonocardia</taxon>
    </lineage>
</organism>
<sequence length="224" mass="24664">MTTTRTAPNLVGMRLAHRMIVTDLLRLTQVARGISERSVACSDRRAFAIGDWVRSLCVEIRHHHLVEDGTAWPLVDRFAGAYVDLGVLSADHRAMDPMLERLRVAVAALEEAPPAERGVVGRALTAALTTLRDHVVEHVEAEEAEVFPAVERHVPAAEWARVEKAAGRGGAGLAFMLPRFLAVAVDDEHRTVFGPAGRAERALMAVLAWVLVPLHRRRERLVFG</sequence>
<dbReference type="Gene3D" id="1.20.120.520">
    <property type="entry name" value="nmb1532 protein domain like"/>
    <property type="match status" value="1"/>
</dbReference>
<dbReference type="Pfam" id="PF01814">
    <property type="entry name" value="Hemerythrin"/>
    <property type="match status" value="1"/>
</dbReference>
<dbReference type="Proteomes" id="UP000515728">
    <property type="component" value="Chromosome"/>
</dbReference>
<evidence type="ECO:0000313" key="3">
    <source>
        <dbReference type="Proteomes" id="UP000515728"/>
    </source>
</evidence>
<evidence type="ECO:0000259" key="1">
    <source>
        <dbReference type="Pfam" id="PF01814"/>
    </source>
</evidence>
<dbReference type="AlphaFoldDB" id="A0A7G7MQZ3"/>
<accession>A0A7G7MQZ3</accession>
<feature type="domain" description="Hemerythrin-like" evidence="1">
    <location>
        <begin position="13"/>
        <end position="150"/>
    </location>
</feature>
<name>A0A7G7MQZ3_9PSEU</name>
<dbReference type="EMBL" id="CP060131">
    <property type="protein sequence ID" value="QNG55204.1"/>
    <property type="molecule type" value="Genomic_DNA"/>
</dbReference>
<dbReference type="InterPro" id="IPR012312">
    <property type="entry name" value="Hemerythrin-like"/>
</dbReference>
<reference evidence="2 3" key="1">
    <citation type="submission" date="2020-08" db="EMBL/GenBank/DDBJ databases">
        <authorList>
            <person name="Mo P."/>
        </authorList>
    </citation>
    <scope>NUCLEOTIDE SEQUENCE [LARGE SCALE GENOMIC DNA]</scope>
    <source>
        <strain evidence="2 3">CGMCC 4.1532</strain>
    </source>
</reference>
<keyword evidence="3" id="KW-1185">Reference proteome</keyword>
<evidence type="ECO:0000313" key="2">
    <source>
        <dbReference type="EMBL" id="QNG55204.1"/>
    </source>
</evidence>
<dbReference type="RefSeq" id="WP_185722001.1">
    <property type="nucleotide sequence ID" value="NZ_BAAAWI010000001.1"/>
</dbReference>
<dbReference type="KEGG" id="ppel:H6H00_15895"/>